<evidence type="ECO:0000313" key="5">
    <source>
        <dbReference type="EMBL" id="MET4560874.1"/>
    </source>
</evidence>
<dbReference type="GO" id="GO:0004140">
    <property type="term" value="F:dephospho-CoA kinase activity"/>
    <property type="evidence" value="ECO:0007669"/>
    <property type="project" value="UniProtKB-EC"/>
</dbReference>
<dbReference type="NCBIfam" id="TIGR00152">
    <property type="entry name" value="dephospho-CoA kinase"/>
    <property type="match status" value="1"/>
</dbReference>
<proteinExistence type="inferred from homology"/>
<dbReference type="InterPro" id="IPR027417">
    <property type="entry name" value="P-loop_NTPase"/>
</dbReference>
<comment type="caution">
    <text evidence="5">The sequence shown here is derived from an EMBL/GenBank/DDBJ whole genome shotgun (WGS) entry which is preliminary data.</text>
</comment>
<comment type="similarity">
    <text evidence="3">Belongs to the CoaE family.</text>
</comment>
<organism evidence="5 6">
    <name type="scientific">Lysinibacillus parviboronicapiens</name>
    <dbReference type="NCBI Taxonomy" id="436516"/>
    <lineage>
        <taxon>Bacteria</taxon>
        <taxon>Bacillati</taxon>
        <taxon>Bacillota</taxon>
        <taxon>Bacilli</taxon>
        <taxon>Bacillales</taxon>
        <taxon>Bacillaceae</taxon>
        <taxon>Lysinibacillus</taxon>
    </lineage>
</organism>
<keyword evidence="3" id="KW-0963">Cytoplasm</keyword>
<keyword evidence="3" id="KW-0173">Coenzyme A biosynthesis</keyword>
<dbReference type="Pfam" id="PF01121">
    <property type="entry name" value="CoaE"/>
    <property type="match status" value="1"/>
</dbReference>
<dbReference type="PANTHER" id="PTHR10695:SF46">
    <property type="entry name" value="BIFUNCTIONAL COENZYME A SYNTHASE-RELATED"/>
    <property type="match status" value="1"/>
</dbReference>
<protein>
    <recommendedName>
        <fullName evidence="3 4">Dephospho-CoA kinase</fullName>
        <ecNumber evidence="3 4">2.7.1.24</ecNumber>
    </recommendedName>
    <alternativeName>
        <fullName evidence="3">Dephosphocoenzyme A kinase</fullName>
    </alternativeName>
</protein>
<accession>A0ABV2PJ96</accession>
<feature type="binding site" evidence="3">
    <location>
        <begin position="29"/>
        <end position="34"/>
    </location>
    <ligand>
        <name>ATP</name>
        <dbReference type="ChEBI" id="CHEBI:30616"/>
    </ligand>
</feature>
<keyword evidence="3 5" id="KW-0808">Transferase</keyword>
<dbReference type="PROSITE" id="PS51219">
    <property type="entry name" value="DPCK"/>
    <property type="match status" value="1"/>
</dbReference>
<name>A0ABV2PJ96_9BACI</name>
<dbReference type="Gene3D" id="3.40.50.300">
    <property type="entry name" value="P-loop containing nucleotide triphosphate hydrolases"/>
    <property type="match status" value="1"/>
</dbReference>
<evidence type="ECO:0000256" key="4">
    <source>
        <dbReference type="NCBIfam" id="TIGR00152"/>
    </source>
</evidence>
<dbReference type="CDD" id="cd02022">
    <property type="entry name" value="DPCK"/>
    <property type="match status" value="1"/>
</dbReference>
<keyword evidence="3 5" id="KW-0418">Kinase</keyword>
<sequence>MAGAHQSFAQIVNIKGEFTMIIGLTGSIASGKSTVAKMMTALGLPIVDADIVARDVVEPGTKTLILIAENFGEDILLEDGSLDRAKLGDIIFHEPAKRKILNDIMHPAIREEMLRQRDAFVKAGQKHIVMDIPLLFESKLQHFVERIIVVSVREDVQLRRLMERNHLTKEDALARIHSQLPLSVKEKGAHAVIYNNENLEQTEEQLKKILHHWGVL</sequence>
<keyword evidence="6" id="KW-1185">Reference proteome</keyword>
<dbReference type="SUPFAM" id="SSF52540">
    <property type="entry name" value="P-loop containing nucleoside triphosphate hydrolases"/>
    <property type="match status" value="1"/>
</dbReference>
<comment type="subcellular location">
    <subcellularLocation>
        <location evidence="3">Cytoplasm</location>
    </subcellularLocation>
</comment>
<gene>
    <name evidence="3" type="primary">coaE</name>
    <name evidence="5" type="ORF">ABIA69_002018</name>
</gene>
<evidence type="ECO:0000313" key="6">
    <source>
        <dbReference type="Proteomes" id="UP001549363"/>
    </source>
</evidence>
<dbReference type="Proteomes" id="UP001549363">
    <property type="component" value="Unassembled WGS sequence"/>
</dbReference>
<dbReference type="EC" id="2.7.1.24" evidence="3 4"/>
<evidence type="ECO:0000256" key="1">
    <source>
        <dbReference type="ARBA" id="ARBA00022741"/>
    </source>
</evidence>
<evidence type="ECO:0000256" key="2">
    <source>
        <dbReference type="ARBA" id="ARBA00022840"/>
    </source>
</evidence>
<dbReference type="EMBL" id="JBEPSB010000007">
    <property type="protein sequence ID" value="MET4560874.1"/>
    <property type="molecule type" value="Genomic_DNA"/>
</dbReference>
<comment type="pathway">
    <text evidence="3">Cofactor biosynthesis; coenzyme A biosynthesis; CoA from (R)-pantothenate: step 5/5.</text>
</comment>
<keyword evidence="1 3" id="KW-0547">Nucleotide-binding</keyword>
<dbReference type="HAMAP" id="MF_00376">
    <property type="entry name" value="Dephospho_CoA_kinase"/>
    <property type="match status" value="1"/>
</dbReference>
<reference evidence="5 6" key="1">
    <citation type="submission" date="2024-06" db="EMBL/GenBank/DDBJ databases">
        <title>Sorghum-associated microbial communities from plants grown in Nebraska, USA.</title>
        <authorList>
            <person name="Schachtman D."/>
        </authorList>
    </citation>
    <scope>NUCLEOTIDE SEQUENCE [LARGE SCALE GENOMIC DNA]</scope>
    <source>
        <strain evidence="5 6">736</strain>
    </source>
</reference>
<comment type="catalytic activity">
    <reaction evidence="3">
        <text>3'-dephospho-CoA + ATP = ADP + CoA + H(+)</text>
        <dbReference type="Rhea" id="RHEA:18245"/>
        <dbReference type="ChEBI" id="CHEBI:15378"/>
        <dbReference type="ChEBI" id="CHEBI:30616"/>
        <dbReference type="ChEBI" id="CHEBI:57287"/>
        <dbReference type="ChEBI" id="CHEBI:57328"/>
        <dbReference type="ChEBI" id="CHEBI:456216"/>
        <dbReference type="EC" id="2.7.1.24"/>
    </reaction>
</comment>
<comment type="function">
    <text evidence="3">Catalyzes the phosphorylation of the 3'-hydroxyl group of dephosphocoenzyme A to form coenzyme A.</text>
</comment>
<dbReference type="InterPro" id="IPR001977">
    <property type="entry name" value="Depp_CoAkinase"/>
</dbReference>
<dbReference type="PANTHER" id="PTHR10695">
    <property type="entry name" value="DEPHOSPHO-COA KINASE-RELATED"/>
    <property type="match status" value="1"/>
</dbReference>
<keyword evidence="2 3" id="KW-0067">ATP-binding</keyword>
<evidence type="ECO:0000256" key="3">
    <source>
        <dbReference type="HAMAP-Rule" id="MF_00376"/>
    </source>
</evidence>